<evidence type="ECO:0000313" key="6">
    <source>
        <dbReference type="Proteomes" id="UP001054945"/>
    </source>
</evidence>
<protein>
    <submittedName>
        <fullName evidence="5">Cilia-and flagella-associated protein 251</fullName>
    </submittedName>
</protein>
<keyword evidence="2" id="KW-0853">WD repeat</keyword>
<comment type="caution">
    <text evidence="5">The sequence shown here is derived from an EMBL/GenBank/DDBJ whole genome shotgun (WGS) entry which is preliminary data.</text>
</comment>
<dbReference type="Gene3D" id="2.130.10.10">
    <property type="entry name" value="YVTN repeat-like/Quinoprotein amine dehydrogenase"/>
    <property type="match status" value="2"/>
</dbReference>
<dbReference type="InterPro" id="IPR015943">
    <property type="entry name" value="WD40/YVTN_repeat-like_dom_sf"/>
</dbReference>
<dbReference type="Proteomes" id="UP001054945">
    <property type="component" value="Unassembled WGS sequence"/>
</dbReference>
<keyword evidence="3" id="KW-0677">Repeat</keyword>
<comment type="subcellular location">
    <subcellularLocation>
        <location evidence="1">Cell projection</location>
        <location evidence="1">Cilium</location>
    </subcellularLocation>
</comment>
<keyword evidence="4" id="KW-0966">Cell projection</keyword>
<dbReference type="InterPro" id="IPR036322">
    <property type="entry name" value="WD40_repeat_dom_sf"/>
</dbReference>
<gene>
    <name evidence="5" type="primary">WDR66</name>
    <name evidence="5" type="ORF">CEXT_691061</name>
</gene>
<evidence type="ECO:0000313" key="5">
    <source>
        <dbReference type="EMBL" id="GIY37345.1"/>
    </source>
</evidence>
<keyword evidence="6" id="KW-1185">Reference proteome</keyword>
<reference evidence="5 6" key="1">
    <citation type="submission" date="2021-06" db="EMBL/GenBank/DDBJ databases">
        <title>Caerostris extrusa draft genome.</title>
        <authorList>
            <person name="Kono N."/>
            <person name="Arakawa K."/>
        </authorList>
    </citation>
    <scope>NUCLEOTIDE SEQUENCE [LARGE SCALE GENOMIC DNA]</scope>
</reference>
<organism evidence="5 6">
    <name type="scientific">Caerostris extrusa</name>
    <name type="common">Bark spider</name>
    <name type="synonym">Caerostris bankana</name>
    <dbReference type="NCBI Taxonomy" id="172846"/>
    <lineage>
        <taxon>Eukaryota</taxon>
        <taxon>Metazoa</taxon>
        <taxon>Ecdysozoa</taxon>
        <taxon>Arthropoda</taxon>
        <taxon>Chelicerata</taxon>
        <taxon>Arachnida</taxon>
        <taxon>Araneae</taxon>
        <taxon>Araneomorphae</taxon>
        <taxon>Entelegynae</taxon>
        <taxon>Araneoidea</taxon>
        <taxon>Araneidae</taxon>
        <taxon>Caerostris</taxon>
    </lineage>
</organism>
<keyword evidence="5" id="KW-0969">Cilium</keyword>
<evidence type="ECO:0000256" key="4">
    <source>
        <dbReference type="ARBA" id="ARBA00023273"/>
    </source>
</evidence>
<name>A0AAV4SU92_CAEEX</name>
<evidence type="ECO:0000256" key="1">
    <source>
        <dbReference type="ARBA" id="ARBA00004138"/>
    </source>
</evidence>
<dbReference type="AlphaFoldDB" id="A0AAV4SU92"/>
<dbReference type="PANTHER" id="PTHR13720:SF13">
    <property type="entry name" value="CILIA- AND FLAGELLA-ASSOCIATED PROTEIN 251"/>
    <property type="match status" value="1"/>
</dbReference>
<evidence type="ECO:0000256" key="3">
    <source>
        <dbReference type="ARBA" id="ARBA00022737"/>
    </source>
</evidence>
<dbReference type="GO" id="GO:0031514">
    <property type="term" value="C:motile cilium"/>
    <property type="evidence" value="ECO:0007669"/>
    <property type="project" value="TreeGrafter"/>
</dbReference>
<evidence type="ECO:0000256" key="2">
    <source>
        <dbReference type="ARBA" id="ARBA00022574"/>
    </source>
</evidence>
<dbReference type="InterPro" id="IPR050630">
    <property type="entry name" value="WD_repeat_EMAP"/>
</dbReference>
<dbReference type="SUPFAM" id="SSF50978">
    <property type="entry name" value="WD40 repeat-like"/>
    <property type="match status" value="1"/>
</dbReference>
<proteinExistence type="predicted"/>
<sequence>MIFFGHSNDIISSAATTDKIYLASADYGPKNALIIWHAKSGNIAFTMSNKYPDGGVIWMCFSEDNNMLLTLSGEIPQELSLWKWKTMETSPYYSYKYEKQDQIQDESGIMSSVVNLTSLYDEKACKQAGDFTQTVFSPVSVLAITGTTKGKIVLWSRIHHGKEKTDQHNNCSLTMDPKQRICLRMMQIFSPHCSITCLTICEDLIAKKYTFKQAVLRTLGKKLEKLSPLKRNDFIVCCSNGYAGYVKISSSEVTDVLSGTSYAVKSVIVHPLKPYIYVGDYKGEIQKWNYNTKLTSVKFSPDPQHLIATDEAAYVYRFQLYLIVPPEVYQLTRRDNIPPEEPKWQYND</sequence>
<keyword evidence="5" id="KW-0282">Flagellum</keyword>
<accession>A0AAV4SU92</accession>
<dbReference type="PANTHER" id="PTHR13720">
    <property type="entry name" value="WD-40 REPEAT PROTEIN"/>
    <property type="match status" value="1"/>
</dbReference>
<dbReference type="EMBL" id="BPLR01010164">
    <property type="protein sequence ID" value="GIY37345.1"/>
    <property type="molecule type" value="Genomic_DNA"/>
</dbReference>